<dbReference type="SUPFAM" id="SSF53474">
    <property type="entry name" value="alpha/beta-Hydrolases"/>
    <property type="match status" value="1"/>
</dbReference>
<proteinExistence type="predicted"/>
<accession>A0A240A4E8</accession>
<dbReference type="EMBL" id="LT906467">
    <property type="protein sequence ID" value="SNV78169.1"/>
    <property type="molecule type" value="Genomic_DNA"/>
</dbReference>
<sequence length="302" mass="34123">MIQRSMRYWKVLKQVTCSFQEWPSLHRKSDGAAIAGPNNRFKFLANGYVVPCHFVRSEEFSDRLLVTLNGAVDRSESKDPREIFQRRTWIDSLNANVLMISDATLHPDNDLQIGWAQGNGTDALLCAMAECVEYFRNLLGLRQDQVIFYGSSAGGFQAVALHAWFPGSRFLVNNAQFDWTLYYPSYVRDIAEHSYGGLDVENIRTAFPEKCNVLSRYLALQLPISGCYMLNVASAADMKKQLPVLSRFMANRATEQPHVGMDISVKYYIDRKAGHLPLPKDQTLKELSVQLSLANPGRGNCE</sequence>
<name>A0A240A4E8_9CORY</name>
<gene>
    <name evidence="1" type="ORF">SAMEA4535761_01821</name>
</gene>
<dbReference type="InterPro" id="IPR029058">
    <property type="entry name" value="AB_hydrolase_fold"/>
</dbReference>
<dbReference type="AlphaFoldDB" id="A0A240A4E8"/>
<organism evidence="1 2">
    <name type="scientific">Corynebacterium imitans</name>
    <dbReference type="NCBI Taxonomy" id="156978"/>
    <lineage>
        <taxon>Bacteria</taxon>
        <taxon>Bacillati</taxon>
        <taxon>Actinomycetota</taxon>
        <taxon>Actinomycetes</taxon>
        <taxon>Mycobacteriales</taxon>
        <taxon>Corynebacteriaceae</taxon>
        <taxon>Corynebacterium</taxon>
    </lineage>
</organism>
<reference evidence="1 2" key="1">
    <citation type="submission" date="2017-06" db="EMBL/GenBank/DDBJ databases">
        <authorList>
            <consortium name="Pathogen Informatics"/>
        </authorList>
    </citation>
    <scope>NUCLEOTIDE SEQUENCE [LARGE SCALE GENOMIC DNA]</scope>
    <source>
        <strain evidence="1 2">NCTC13015</strain>
    </source>
</reference>
<protein>
    <submittedName>
        <fullName evidence="1">Uncharacterized protein</fullName>
    </submittedName>
</protein>
<dbReference type="Proteomes" id="UP000215374">
    <property type="component" value="Chromosome 1"/>
</dbReference>
<evidence type="ECO:0000313" key="1">
    <source>
        <dbReference type="EMBL" id="SNV78169.1"/>
    </source>
</evidence>
<evidence type="ECO:0000313" key="2">
    <source>
        <dbReference type="Proteomes" id="UP000215374"/>
    </source>
</evidence>